<proteinExistence type="predicted"/>
<comment type="caution">
    <text evidence="2">The sequence shown here is derived from an EMBL/GenBank/DDBJ whole genome shotgun (WGS) entry which is preliminary data.</text>
</comment>
<name>A0AAV5TR23_9BILA</name>
<organism evidence="2 3">
    <name type="scientific">Pristionchus entomophagus</name>
    <dbReference type="NCBI Taxonomy" id="358040"/>
    <lineage>
        <taxon>Eukaryota</taxon>
        <taxon>Metazoa</taxon>
        <taxon>Ecdysozoa</taxon>
        <taxon>Nematoda</taxon>
        <taxon>Chromadorea</taxon>
        <taxon>Rhabditida</taxon>
        <taxon>Rhabditina</taxon>
        <taxon>Diplogasteromorpha</taxon>
        <taxon>Diplogasteroidea</taxon>
        <taxon>Neodiplogasteridae</taxon>
        <taxon>Pristionchus</taxon>
    </lineage>
</organism>
<feature type="non-terminal residue" evidence="2">
    <location>
        <position position="319"/>
    </location>
</feature>
<sequence>MVYSLCSLSKYNNNANLGPIRTALVGGGELESETELVALVGGQIHLGGQVQDERVGESVLDGSSKLALVVQLGTESHVTAGRVLRRHGEHCARASDLPSEGGSDLGVGGDLVVEGSSELVRVDDVRVEGVLLGGLSEGELAVGHLVRRSVERHRRSHEERFSLEDGGGIHDGGGREGDVGGETGSGQRPVGLQLAGALSGVGGVGGVEGDLEASAELLVHLDDGAELVVGVPLLGESHALLGNLVLDVEVAAELAGGNVVRRGNLELNVVLLSSLAGRVDLEESNTISLAEQVLGGLSEIGEGRGSHFDKRQRCTLGRE</sequence>
<accession>A0AAV5TR23</accession>
<dbReference type="Proteomes" id="UP001432027">
    <property type="component" value="Unassembled WGS sequence"/>
</dbReference>
<evidence type="ECO:0000256" key="1">
    <source>
        <dbReference type="SAM" id="MobiDB-lite"/>
    </source>
</evidence>
<evidence type="ECO:0008006" key="4">
    <source>
        <dbReference type="Google" id="ProtNLM"/>
    </source>
</evidence>
<feature type="region of interest" description="Disordered" evidence="1">
    <location>
        <begin position="157"/>
        <end position="186"/>
    </location>
</feature>
<dbReference type="AlphaFoldDB" id="A0AAV5TR23"/>
<reference evidence="2" key="1">
    <citation type="submission" date="2023-10" db="EMBL/GenBank/DDBJ databases">
        <title>Genome assembly of Pristionchus species.</title>
        <authorList>
            <person name="Yoshida K."/>
            <person name="Sommer R.J."/>
        </authorList>
    </citation>
    <scope>NUCLEOTIDE SEQUENCE</scope>
    <source>
        <strain evidence="2">RS0144</strain>
    </source>
</reference>
<evidence type="ECO:0000313" key="3">
    <source>
        <dbReference type="Proteomes" id="UP001432027"/>
    </source>
</evidence>
<dbReference type="EMBL" id="BTSX01000004">
    <property type="protein sequence ID" value="GMS96771.1"/>
    <property type="molecule type" value="Genomic_DNA"/>
</dbReference>
<keyword evidence="3" id="KW-1185">Reference proteome</keyword>
<evidence type="ECO:0000313" key="2">
    <source>
        <dbReference type="EMBL" id="GMS96771.1"/>
    </source>
</evidence>
<protein>
    <recommendedName>
        <fullName evidence="4">Ribosomal protein</fullName>
    </recommendedName>
</protein>
<gene>
    <name evidence="2" type="ORF">PENTCL1PPCAC_18946</name>
</gene>